<evidence type="ECO:0000313" key="1">
    <source>
        <dbReference type="EMBL" id="KAH6924722.1"/>
    </source>
</evidence>
<organism evidence="1 2">
    <name type="scientific">Hyalomma asiaticum</name>
    <name type="common">Tick</name>
    <dbReference type="NCBI Taxonomy" id="266040"/>
    <lineage>
        <taxon>Eukaryota</taxon>
        <taxon>Metazoa</taxon>
        <taxon>Ecdysozoa</taxon>
        <taxon>Arthropoda</taxon>
        <taxon>Chelicerata</taxon>
        <taxon>Arachnida</taxon>
        <taxon>Acari</taxon>
        <taxon>Parasitiformes</taxon>
        <taxon>Ixodida</taxon>
        <taxon>Ixodoidea</taxon>
        <taxon>Ixodidae</taxon>
        <taxon>Hyalomminae</taxon>
        <taxon>Hyalomma</taxon>
    </lineage>
</organism>
<dbReference type="Proteomes" id="UP000821845">
    <property type="component" value="Chromosome 8"/>
</dbReference>
<gene>
    <name evidence="1" type="ORF">HPB50_022750</name>
</gene>
<name>A0ACB7RP25_HYAAI</name>
<sequence length="190" mass="21016">MPKSCCVPRCKSNAARNSDLRYHELPAKQQLRDAWLRHISPQGKVKGSQWVPNSRAVVCSIHFKEEDYKVGLKRKVRRPTAVPTQFPSYLAYMLPAVSKKRRPVVRVAPATARTKVVDSLQELCAGSENESLHRFDANFAKNEGDIELHATPPHADEVAGPENCLAVACSLQGGVKAQECQTTLNSSVQI</sequence>
<accession>A0ACB7RP25</accession>
<proteinExistence type="predicted"/>
<protein>
    <submittedName>
        <fullName evidence="1">Uncharacterized protein</fullName>
    </submittedName>
</protein>
<keyword evidence="2" id="KW-1185">Reference proteome</keyword>
<reference evidence="1" key="1">
    <citation type="submission" date="2020-05" db="EMBL/GenBank/DDBJ databases">
        <title>Large-scale comparative analyses of tick genomes elucidate their genetic diversity and vector capacities.</title>
        <authorList>
            <person name="Jia N."/>
            <person name="Wang J."/>
            <person name="Shi W."/>
            <person name="Du L."/>
            <person name="Sun Y."/>
            <person name="Zhan W."/>
            <person name="Jiang J."/>
            <person name="Wang Q."/>
            <person name="Zhang B."/>
            <person name="Ji P."/>
            <person name="Sakyi L.B."/>
            <person name="Cui X."/>
            <person name="Yuan T."/>
            <person name="Jiang B."/>
            <person name="Yang W."/>
            <person name="Lam T.T.-Y."/>
            <person name="Chang Q."/>
            <person name="Ding S."/>
            <person name="Wang X."/>
            <person name="Zhu J."/>
            <person name="Ruan X."/>
            <person name="Zhao L."/>
            <person name="Wei J."/>
            <person name="Que T."/>
            <person name="Du C."/>
            <person name="Cheng J."/>
            <person name="Dai P."/>
            <person name="Han X."/>
            <person name="Huang E."/>
            <person name="Gao Y."/>
            <person name="Liu J."/>
            <person name="Shao H."/>
            <person name="Ye R."/>
            <person name="Li L."/>
            <person name="Wei W."/>
            <person name="Wang X."/>
            <person name="Wang C."/>
            <person name="Yang T."/>
            <person name="Huo Q."/>
            <person name="Li W."/>
            <person name="Guo W."/>
            <person name="Chen H."/>
            <person name="Zhou L."/>
            <person name="Ni X."/>
            <person name="Tian J."/>
            <person name="Zhou Y."/>
            <person name="Sheng Y."/>
            <person name="Liu T."/>
            <person name="Pan Y."/>
            <person name="Xia L."/>
            <person name="Li J."/>
            <person name="Zhao F."/>
            <person name="Cao W."/>
        </authorList>
    </citation>
    <scope>NUCLEOTIDE SEQUENCE</scope>
    <source>
        <strain evidence="1">Hyas-2018</strain>
    </source>
</reference>
<dbReference type="EMBL" id="CM023488">
    <property type="protein sequence ID" value="KAH6924722.1"/>
    <property type="molecule type" value="Genomic_DNA"/>
</dbReference>
<evidence type="ECO:0000313" key="2">
    <source>
        <dbReference type="Proteomes" id="UP000821845"/>
    </source>
</evidence>
<comment type="caution">
    <text evidence="1">The sequence shown here is derived from an EMBL/GenBank/DDBJ whole genome shotgun (WGS) entry which is preliminary data.</text>
</comment>